<evidence type="ECO:0000256" key="1">
    <source>
        <dbReference type="SAM" id="MobiDB-lite"/>
    </source>
</evidence>
<dbReference type="EMBL" id="CH682776">
    <property type="protein sequence ID" value="EDW55446.1"/>
    <property type="molecule type" value="Genomic_DNA"/>
</dbReference>
<keyword evidence="3" id="KW-1185">Reference proteome</keyword>
<feature type="region of interest" description="Disordered" evidence="1">
    <location>
        <begin position="1"/>
        <end position="67"/>
    </location>
</feature>
<protein>
    <submittedName>
        <fullName evidence="2">GM13172</fullName>
    </submittedName>
</protein>
<dbReference type="Proteomes" id="UP000001292">
    <property type="component" value="Unassembled WGS sequence"/>
</dbReference>
<dbReference type="HOGENOM" id="CLU_2280333_0_0_1"/>
<sequence>MAASTWTSGCRRPRSWGVQELTRSASSISMRTDASGQGENPSSDSFYDSDKEETQAQAAAQTKPKAGATVIQGSYLLPIVRMNPKCVLRRRQLLLQLLPRHP</sequence>
<accession>B4IPP2</accession>
<feature type="compositionally biased region" description="Polar residues" evidence="1">
    <location>
        <begin position="21"/>
        <end position="46"/>
    </location>
</feature>
<name>B4IPP2_DROSE</name>
<evidence type="ECO:0000313" key="2">
    <source>
        <dbReference type="EMBL" id="EDW55446.1"/>
    </source>
</evidence>
<feature type="compositionally biased region" description="Low complexity" evidence="1">
    <location>
        <begin position="55"/>
        <end position="67"/>
    </location>
</feature>
<proteinExistence type="predicted"/>
<dbReference type="AlphaFoldDB" id="B4IPP2"/>
<organism evidence="3">
    <name type="scientific">Drosophila sechellia</name>
    <name type="common">Fruit fly</name>
    <dbReference type="NCBI Taxonomy" id="7238"/>
    <lineage>
        <taxon>Eukaryota</taxon>
        <taxon>Metazoa</taxon>
        <taxon>Ecdysozoa</taxon>
        <taxon>Arthropoda</taxon>
        <taxon>Hexapoda</taxon>
        <taxon>Insecta</taxon>
        <taxon>Pterygota</taxon>
        <taxon>Neoptera</taxon>
        <taxon>Endopterygota</taxon>
        <taxon>Diptera</taxon>
        <taxon>Brachycera</taxon>
        <taxon>Muscomorpha</taxon>
        <taxon>Ephydroidea</taxon>
        <taxon>Drosophilidae</taxon>
        <taxon>Drosophila</taxon>
        <taxon>Sophophora</taxon>
    </lineage>
</organism>
<evidence type="ECO:0000313" key="3">
    <source>
        <dbReference type="Proteomes" id="UP000001292"/>
    </source>
</evidence>
<gene>
    <name evidence="2" type="primary">Dsec\GM13172</name>
    <name evidence="2" type="ORF">Dsec_GM13172</name>
</gene>
<dbReference type="STRING" id="7238.B4IPP2"/>
<reference evidence="2 3" key="1">
    <citation type="journal article" date="2007" name="Nature">
        <title>Evolution of genes and genomes on the Drosophila phylogeny.</title>
        <authorList>
            <consortium name="Drosophila 12 Genomes Consortium"/>
            <person name="Clark A.G."/>
            <person name="Eisen M.B."/>
            <person name="Smith D.R."/>
            <person name="Bergman C.M."/>
            <person name="Oliver B."/>
            <person name="Markow T.A."/>
            <person name="Kaufman T.C."/>
            <person name="Kellis M."/>
            <person name="Gelbart W."/>
            <person name="Iyer V.N."/>
            <person name="Pollard D.A."/>
            <person name="Sackton T.B."/>
            <person name="Larracuente A.M."/>
            <person name="Singh N.D."/>
            <person name="Abad J.P."/>
            <person name="Abt D.N."/>
            <person name="Adryan B."/>
            <person name="Aguade M."/>
            <person name="Akashi H."/>
            <person name="Anderson W.W."/>
            <person name="Aquadro C.F."/>
            <person name="Ardell D.H."/>
            <person name="Arguello R."/>
            <person name="Artieri C.G."/>
            <person name="Barbash D.A."/>
            <person name="Barker D."/>
            <person name="Barsanti P."/>
            <person name="Batterham P."/>
            <person name="Batzoglou S."/>
            <person name="Begun D."/>
            <person name="Bhutkar A."/>
            <person name="Blanco E."/>
            <person name="Bosak S.A."/>
            <person name="Bradley R.K."/>
            <person name="Brand A.D."/>
            <person name="Brent M.R."/>
            <person name="Brooks A.N."/>
            <person name="Brown R.H."/>
            <person name="Butlin R.K."/>
            <person name="Caggese C."/>
            <person name="Calvi B.R."/>
            <person name="Bernardo de Carvalho A."/>
            <person name="Caspi A."/>
            <person name="Castrezana S."/>
            <person name="Celniker S.E."/>
            <person name="Chang J.L."/>
            <person name="Chapple C."/>
            <person name="Chatterji S."/>
            <person name="Chinwalla A."/>
            <person name="Civetta A."/>
            <person name="Clifton S.W."/>
            <person name="Comeron J.M."/>
            <person name="Costello J.C."/>
            <person name="Coyne J.A."/>
            <person name="Daub J."/>
            <person name="David R.G."/>
            <person name="Delcher A.L."/>
            <person name="Delehaunty K."/>
            <person name="Do C.B."/>
            <person name="Ebling H."/>
            <person name="Edwards K."/>
            <person name="Eickbush T."/>
            <person name="Evans J.D."/>
            <person name="Filipski A."/>
            <person name="Findeiss S."/>
            <person name="Freyhult E."/>
            <person name="Fulton L."/>
            <person name="Fulton R."/>
            <person name="Garcia A.C."/>
            <person name="Gardiner A."/>
            <person name="Garfield D.A."/>
            <person name="Garvin B.E."/>
            <person name="Gibson G."/>
            <person name="Gilbert D."/>
            <person name="Gnerre S."/>
            <person name="Godfrey J."/>
            <person name="Good R."/>
            <person name="Gotea V."/>
            <person name="Gravely B."/>
            <person name="Greenberg A.J."/>
            <person name="Griffiths-Jones S."/>
            <person name="Gross S."/>
            <person name="Guigo R."/>
            <person name="Gustafson E.A."/>
            <person name="Haerty W."/>
            <person name="Hahn M.W."/>
            <person name="Halligan D.L."/>
            <person name="Halpern A.L."/>
            <person name="Halter G.M."/>
            <person name="Han M.V."/>
            <person name="Heger A."/>
            <person name="Hillier L."/>
            <person name="Hinrichs A.S."/>
            <person name="Holmes I."/>
            <person name="Hoskins R.A."/>
            <person name="Hubisz M.J."/>
            <person name="Hultmark D."/>
            <person name="Huntley M.A."/>
            <person name="Jaffe D.B."/>
            <person name="Jagadeeshan S."/>
            <person name="Jeck W.R."/>
            <person name="Johnson J."/>
            <person name="Jones C.D."/>
            <person name="Jordan W.C."/>
            <person name="Karpen G.H."/>
            <person name="Kataoka E."/>
            <person name="Keightley P.D."/>
            <person name="Kheradpour P."/>
            <person name="Kirkness E.F."/>
            <person name="Koerich L.B."/>
            <person name="Kristiansen K."/>
            <person name="Kudrna D."/>
            <person name="Kulathinal R.J."/>
            <person name="Kumar S."/>
            <person name="Kwok R."/>
            <person name="Lander E."/>
            <person name="Langley C.H."/>
            <person name="Lapoint R."/>
            <person name="Lazzaro B.P."/>
            <person name="Lee S.J."/>
            <person name="Levesque L."/>
            <person name="Li R."/>
            <person name="Lin C.F."/>
            <person name="Lin M.F."/>
            <person name="Lindblad-Toh K."/>
            <person name="Llopart A."/>
            <person name="Long M."/>
            <person name="Low L."/>
            <person name="Lozovsky E."/>
            <person name="Lu J."/>
            <person name="Luo M."/>
            <person name="Machado C.A."/>
            <person name="Makalowski W."/>
            <person name="Marzo M."/>
            <person name="Matsuda M."/>
            <person name="Matzkin L."/>
            <person name="McAllister B."/>
            <person name="McBride C.S."/>
            <person name="McKernan B."/>
            <person name="McKernan K."/>
            <person name="Mendez-Lago M."/>
            <person name="Minx P."/>
            <person name="Mollenhauer M.U."/>
            <person name="Montooth K."/>
            <person name="Mount S.M."/>
            <person name="Mu X."/>
            <person name="Myers E."/>
            <person name="Negre B."/>
            <person name="Newfeld S."/>
            <person name="Nielsen R."/>
            <person name="Noor M.A."/>
            <person name="O'Grady P."/>
            <person name="Pachter L."/>
            <person name="Papaceit M."/>
            <person name="Parisi M.J."/>
            <person name="Parisi M."/>
            <person name="Parts L."/>
            <person name="Pedersen J.S."/>
            <person name="Pesole G."/>
            <person name="Phillippy A.M."/>
            <person name="Ponting C.P."/>
            <person name="Pop M."/>
            <person name="Porcelli D."/>
            <person name="Powell J.R."/>
            <person name="Prohaska S."/>
            <person name="Pruitt K."/>
            <person name="Puig M."/>
            <person name="Quesneville H."/>
            <person name="Ram K.R."/>
            <person name="Rand D."/>
            <person name="Rasmussen M.D."/>
            <person name="Reed L.K."/>
            <person name="Reenan R."/>
            <person name="Reily A."/>
            <person name="Remington K.A."/>
            <person name="Rieger T.T."/>
            <person name="Ritchie M.G."/>
            <person name="Robin C."/>
            <person name="Rogers Y.H."/>
            <person name="Rohde C."/>
            <person name="Rozas J."/>
            <person name="Rubenfield M.J."/>
            <person name="Ruiz A."/>
            <person name="Russo S."/>
            <person name="Salzberg S.L."/>
            <person name="Sanchez-Gracia A."/>
            <person name="Saranga D.J."/>
            <person name="Sato H."/>
            <person name="Schaeffer S.W."/>
            <person name="Schatz M.C."/>
            <person name="Schlenke T."/>
            <person name="Schwartz R."/>
            <person name="Segarra C."/>
            <person name="Singh R.S."/>
            <person name="Sirot L."/>
            <person name="Sirota M."/>
            <person name="Sisneros N.B."/>
            <person name="Smith C.D."/>
            <person name="Smith T.F."/>
            <person name="Spieth J."/>
            <person name="Stage D.E."/>
            <person name="Stark A."/>
            <person name="Stephan W."/>
            <person name="Strausberg R.L."/>
            <person name="Strempel S."/>
            <person name="Sturgill D."/>
            <person name="Sutton G."/>
            <person name="Sutton G.G."/>
            <person name="Tao W."/>
            <person name="Teichmann S."/>
            <person name="Tobari Y.N."/>
            <person name="Tomimura Y."/>
            <person name="Tsolas J.M."/>
            <person name="Valente V.L."/>
            <person name="Venter E."/>
            <person name="Venter J.C."/>
            <person name="Vicario S."/>
            <person name="Vieira F.G."/>
            <person name="Vilella A.J."/>
            <person name="Villasante A."/>
            <person name="Walenz B."/>
            <person name="Wang J."/>
            <person name="Wasserman M."/>
            <person name="Watts T."/>
            <person name="Wilson D."/>
            <person name="Wilson R.K."/>
            <person name="Wing R.A."/>
            <person name="Wolfner M.F."/>
            <person name="Wong A."/>
            <person name="Wong G.K."/>
            <person name="Wu C.I."/>
            <person name="Wu G."/>
            <person name="Yamamoto D."/>
            <person name="Yang H.P."/>
            <person name="Yang S.P."/>
            <person name="Yorke J.A."/>
            <person name="Yoshida K."/>
            <person name="Zdobnov E."/>
            <person name="Zhang P."/>
            <person name="Zhang Y."/>
            <person name="Zimin A.V."/>
            <person name="Baldwin J."/>
            <person name="Abdouelleil A."/>
            <person name="Abdulkadir J."/>
            <person name="Abebe A."/>
            <person name="Abera B."/>
            <person name="Abreu J."/>
            <person name="Acer S.C."/>
            <person name="Aftuck L."/>
            <person name="Alexander A."/>
            <person name="An P."/>
            <person name="Anderson E."/>
            <person name="Anderson S."/>
            <person name="Arachi H."/>
            <person name="Azer M."/>
            <person name="Bachantsang P."/>
            <person name="Barry A."/>
            <person name="Bayul T."/>
            <person name="Berlin A."/>
            <person name="Bessette D."/>
            <person name="Bloom T."/>
            <person name="Blye J."/>
            <person name="Boguslavskiy L."/>
            <person name="Bonnet C."/>
            <person name="Boukhgalter B."/>
            <person name="Bourzgui I."/>
            <person name="Brown A."/>
            <person name="Cahill P."/>
            <person name="Channer S."/>
            <person name="Cheshatsang Y."/>
            <person name="Chuda L."/>
            <person name="Citroen M."/>
            <person name="Collymore A."/>
            <person name="Cooke P."/>
            <person name="Costello M."/>
            <person name="D'Aco K."/>
            <person name="Daza R."/>
            <person name="De Haan G."/>
            <person name="DeGray S."/>
            <person name="DeMaso C."/>
            <person name="Dhargay N."/>
            <person name="Dooley K."/>
            <person name="Dooley E."/>
            <person name="Doricent M."/>
            <person name="Dorje P."/>
            <person name="Dorjee K."/>
            <person name="Dupes A."/>
            <person name="Elong R."/>
            <person name="Falk J."/>
            <person name="Farina A."/>
            <person name="Faro S."/>
            <person name="Ferguson D."/>
            <person name="Fisher S."/>
            <person name="Foley C.D."/>
            <person name="Franke A."/>
            <person name="Friedrich D."/>
            <person name="Gadbois L."/>
            <person name="Gearin G."/>
            <person name="Gearin C.R."/>
            <person name="Giannoukos G."/>
            <person name="Goode T."/>
            <person name="Graham J."/>
            <person name="Grandbois E."/>
            <person name="Grewal S."/>
            <person name="Gyaltsen K."/>
            <person name="Hafez N."/>
            <person name="Hagos B."/>
            <person name="Hall J."/>
            <person name="Henson C."/>
            <person name="Hollinger A."/>
            <person name="Honan T."/>
            <person name="Huard M.D."/>
            <person name="Hughes L."/>
            <person name="Hurhula B."/>
            <person name="Husby M.E."/>
            <person name="Kamat A."/>
            <person name="Kanga B."/>
            <person name="Kashin S."/>
            <person name="Khazanovich D."/>
            <person name="Kisner P."/>
            <person name="Lance K."/>
            <person name="Lara M."/>
            <person name="Lee W."/>
            <person name="Lennon N."/>
            <person name="Letendre F."/>
            <person name="LeVine R."/>
            <person name="Lipovsky A."/>
            <person name="Liu X."/>
            <person name="Liu J."/>
            <person name="Liu S."/>
            <person name="Lokyitsang T."/>
            <person name="Lokyitsang Y."/>
            <person name="Lubonja R."/>
            <person name="Lui A."/>
            <person name="MacDonald P."/>
            <person name="Magnisalis V."/>
            <person name="Maru K."/>
            <person name="Matthews C."/>
            <person name="McCusker W."/>
            <person name="McDonough S."/>
            <person name="Mehta T."/>
            <person name="Meldrim J."/>
            <person name="Meneus L."/>
            <person name="Mihai O."/>
            <person name="Mihalev A."/>
            <person name="Mihova T."/>
            <person name="Mittelman R."/>
            <person name="Mlenga V."/>
            <person name="Montmayeur A."/>
            <person name="Mulrain L."/>
            <person name="Navidi A."/>
            <person name="Naylor J."/>
            <person name="Negash T."/>
            <person name="Nguyen T."/>
            <person name="Nguyen N."/>
            <person name="Nicol R."/>
            <person name="Norbu C."/>
            <person name="Norbu N."/>
            <person name="Novod N."/>
            <person name="O'Neill B."/>
            <person name="Osman S."/>
            <person name="Markiewicz E."/>
            <person name="Oyono O.L."/>
            <person name="Patti C."/>
            <person name="Phunkhang P."/>
            <person name="Pierre F."/>
            <person name="Priest M."/>
            <person name="Raghuraman S."/>
            <person name="Rege F."/>
            <person name="Reyes R."/>
            <person name="Rise C."/>
            <person name="Rogov P."/>
            <person name="Ross K."/>
            <person name="Ryan E."/>
            <person name="Settipalli S."/>
            <person name="Shea T."/>
            <person name="Sherpa N."/>
            <person name="Shi L."/>
            <person name="Shih D."/>
            <person name="Sparrow T."/>
            <person name="Spaulding J."/>
            <person name="Stalker J."/>
            <person name="Stange-Thomann N."/>
            <person name="Stavropoulos S."/>
            <person name="Stone C."/>
            <person name="Strader C."/>
            <person name="Tesfaye S."/>
            <person name="Thomson T."/>
            <person name="Thoulutsang Y."/>
            <person name="Thoulutsang D."/>
            <person name="Topham K."/>
            <person name="Topping I."/>
            <person name="Tsamla T."/>
            <person name="Vassiliev H."/>
            <person name="Vo A."/>
            <person name="Wangchuk T."/>
            <person name="Wangdi T."/>
            <person name="Weiand M."/>
            <person name="Wilkinson J."/>
            <person name="Wilson A."/>
            <person name="Yadav S."/>
            <person name="Young G."/>
            <person name="Yu Q."/>
            <person name="Zembek L."/>
            <person name="Zhong D."/>
            <person name="Zimmer A."/>
            <person name="Zwirko Z."/>
            <person name="Jaffe D.B."/>
            <person name="Alvarez P."/>
            <person name="Brockman W."/>
            <person name="Butler J."/>
            <person name="Chin C."/>
            <person name="Gnerre S."/>
            <person name="Grabherr M."/>
            <person name="Kleber M."/>
            <person name="Mauceli E."/>
            <person name="MacCallum I."/>
        </authorList>
    </citation>
    <scope>NUCLEOTIDE SEQUENCE [LARGE SCALE GENOMIC DNA]</scope>
    <source>
        <strain evidence="3">Rob3c / Tucson 14021-0248.25</strain>
    </source>
</reference>